<dbReference type="Proteomes" id="UP000604737">
    <property type="component" value="Unassembled WGS sequence"/>
</dbReference>
<organism evidence="4 5">
    <name type="scientific">Jeongeupia chitinilytica</name>
    <dbReference type="NCBI Taxonomy" id="1041641"/>
    <lineage>
        <taxon>Bacteria</taxon>
        <taxon>Pseudomonadati</taxon>
        <taxon>Pseudomonadota</taxon>
        <taxon>Betaproteobacteria</taxon>
        <taxon>Neisseriales</taxon>
        <taxon>Chitinibacteraceae</taxon>
        <taxon>Jeongeupia</taxon>
    </lineage>
</organism>
<evidence type="ECO:0000313" key="5">
    <source>
        <dbReference type="Proteomes" id="UP000604737"/>
    </source>
</evidence>
<dbReference type="InterPro" id="IPR040626">
    <property type="entry name" value="Pepdidase_M14_N"/>
</dbReference>
<dbReference type="PROSITE" id="PS52035">
    <property type="entry name" value="PEPTIDASE_M14"/>
    <property type="match status" value="1"/>
</dbReference>
<feature type="domain" description="Peptidase M14" evidence="3">
    <location>
        <begin position="111"/>
        <end position="376"/>
    </location>
</feature>
<comment type="caution">
    <text evidence="4">The sequence shown here is derived from an EMBL/GenBank/DDBJ whole genome shotgun (WGS) entry which is preliminary data.</text>
</comment>
<dbReference type="InterPro" id="IPR000834">
    <property type="entry name" value="Peptidase_M14"/>
</dbReference>
<feature type="active site" description="Proton donor/acceptor" evidence="2">
    <location>
        <position position="337"/>
    </location>
</feature>
<accession>A0ABQ3H110</accession>
<name>A0ABQ3H110_9NEIS</name>
<evidence type="ECO:0000313" key="4">
    <source>
        <dbReference type="EMBL" id="GHD64935.1"/>
    </source>
</evidence>
<dbReference type="InterPro" id="IPR050821">
    <property type="entry name" value="Cytosolic_carboxypeptidase"/>
</dbReference>
<keyword evidence="5" id="KW-1185">Reference proteome</keyword>
<evidence type="ECO:0000259" key="3">
    <source>
        <dbReference type="PROSITE" id="PS52035"/>
    </source>
</evidence>
<evidence type="ECO:0000256" key="1">
    <source>
        <dbReference type="ARBA" id="ARBA00001947"/>
    </source>
</evidence>
<dbReference type="Pfam" id="PF18027">
    <property type="entry name" value="Pepdidase_M14_N"/>
    <property type="match status" value="1"/>
</dbReference>
<dbReference type="CDD" id="cd06234">
    <property type="entry name" value="M14_PaCCP-like"/>
    <property type="match status" value="1"/>
</dbReference>
<gene>
    <name evidence="4" type="ORF">GCM10007350_24890</name>
</gene>
<comment type="similarity">
    <text evidence="2">Belongs to the peptidase M14 family.</text>
</comment>
<dbReference type="Gene3D" id="3.40.630.10">
    <property type="entry name" value="Zn peptidases"/>
    <property type="match status" value="1"/>
</dbReference>
<comment type="cofactor">
    <cofactor evidence="1">
        <name>Zn(2+)</name>
        <dbReference type="ChEBI" id="CHEBI:29105"/>
    </cofactor>
</comment>
<proteinExistence type="inferred from homology"/>
<dbReference type="PANTHER" id="PTHR12756:SF11">
    <property type="entry name" value="CYTOSOLIC CARBOXYPEPTIDASE 1"/>
    <property type="match status" value="1"/>
</dbReference>
<dbReference type="SMART" id="SM00631">
    <property type="entry name" value="Zn_pept"/>
    <property type="match status" value="1"/>
</dbReference>
<dbReference type="SUPFAM" id="SSF53187">
    <property type="entry name" value="Zn-dependent exopeptidases"/>
    <property type="match status" value="1"/>
</dbReference>
<protein>
    <recommendedName>
        <fullName evidence="3">Peptidase M14 domain-containing protein</fullName>
    </recommendedName>
</protein>
<dbReference type="PANTHER" id="PTHR12756">
    <property type="entry name" value="CYTOSOLIC CARBOXYPEPTIDASE"/>
    <property type="match status" value="1"/>
</dbReference>
<dbReference type="RefSeq" id="WP_189461208.1">
    <property type="nucleotide sequence ID" value="NZ_BMYO01000006.1"/>
</dbReference>
<reference evidence="5" key="1">
    <citation type="journal article" date="2019" name="Int. J. Syst. Evol. Microbiol.">
        <title>The Global Catalogue of Microorganisms (GCM) 10K type strain sequencing project: providing services to taxonomists for standard genome sequencing and annotation.</title>
        <authorList>
            <consortium name="The Broad Institute Genomics Platform"/>
            <consortium name="The Broad Institute Genome Sequencing Center for Infectious Disease"/>
            <person name="Wu L."/>
            <person name="Ma J."/>
        </authorList>
    </citation>
    <scope>NUCLEOTIDE SEQUENCE [LARGE SCALE GENOMIC DNA]</scope>
    <source>
        <strain evidence="5">KCTC 23701</strain>
    </source>
</reference>
<dbReference type="Gene3D" id="2.60.40.3120">
    <property type="match status" value="1"/>
</dbReference>
<dbReference type="EMBL" id="BMYO01000006">
    <property type="protein sequence ID" value="GHD64935.1"/>
    <property type="molecule type" value="Genomic_DNA"/>
</dbReference>
<dbReference type="Pfam" id="PF00246">
    <property type="entry name" value="Peptidase_M14"/>
    <property type="match status" value="1"/>
</dbReference>
<sequence>MIRISSHFDSGSIDVVDATDPANVRLALRPDNASPFRQWFHFRVSGARDTDCVLRIGNAADSAYPDGWPDYQAVASYDRENWFRVPTDYDGRTLTIHHTPRHDAIWYAYFEPYSWERHQQLIGGALEASPWVELLPLGVTPDGHDFDALKIGVDTPGKQKVWLIARQHPGESMAEWFAEGFLEALLDTQNALGRALLEKAVFYVVPNMNPDGSVRGNLRTNATGANLNREWATPSTERSPEVLWVRALMQQTGVDVFLDIHGDESIPHNFASGCDDIPSFSNHQRELQAAFNAAWLVASPDFQTVHGYENGKFGPETLTIATKWVGETFGCLAYTIEMPFKDTFDRPVPEVGWNGERSRQFGASVLAPLWAVVNRAG</sequence>
<evidence type="ECO:0000256" key="2">
    <source>
        <dbReference type="PROSITE-ProRule" id="PRU01379"/>
    </source>
</evidence>